<dbReference type="EMBL" id="JAMRDG010000001">
    <property type="protein sequence ID" value="KAJ3708508.1"/>
    <property type="molecule type" value="Genomic_DNA"/>
</dbReference>
<name>A0AAD6F1A7_9POAL</name>
<dbReference type="InterPro" id="IPR008480">
    <property type="entry name" value="DUF761_pln"/>
</dbReference>
<dbReference type="Pfam" id="PF05553">
    <property type="entry name" value="DUF761"/>
    <property type="match status" value="1"/>
</dbReference>
<dbReference type="Proteomes" id="UP001210211">
    <property type="component" value="Unassembled WGS sequence"/>
</dbReference>
<dbReference type="PANTHER" id="PTHR33450">
    <property type="entry name" value="EMB|CAB67623.1-RELATED"/>
    <property type="match status" value="1"/>
</dbReference>
<dbReference type="AlphaFoldDB" id="A0AAD6F1A7"/>
<dbReference type="PANTHER" id="PTHR33450:SF12">
    <property type="entry name" value="COTTON FIBER PROTEIN"/>
    <property type="match status" value="1"/>
</dbReference>
<gene>
    <name evidence="1" type="ORF">LUZ61_012213</name>
</gene>
<evidence type="ECO:0000313" key="1">
    <source>
        <dbReference type="EMBL" id="KAJ3708508.1"/>
    </source>
</evidence>
<sequence length="220" mass="24916">MPKTNTPLLTYPFKSQQIFPNIQTMKNKASKFLKNLFSVVVTLVKAKSLAMRTKTAGLKARFLILGLLNSKKVPMTTISHKMHAFLSNERDQQHSNTSTHNGTNFAVYEGAMVPRKAQMNKISTPDYFEDMDLGLFEEGDGEYPDLTHSLFNSDDEEENGELELAASSITDFVKSSCKDGSSFNLEDEIDQVADVFIRKVLRQRRLQHQDSLERSQEMNA</sequence>
<reference evidence="1 2" key="1">
    <citation type="journal article" date="2022" name="Cell">
        <title>Repeat-based holocentromeres influence genome architecture and karyotype evolution.</title>
        <authorList>
            <person name="Hofstatter P.G."/>
            <person name="Thangavel G."/>
            <person name="Lux T."/>
            <person name="Neumann P."/>
            <person name="Vondrak T."/>
            <person name="Novak P."/>
            <person name="Zhang M."/>
            <person name="Costa L."/>
            <person name="Castellani M."/>
            <person name="Scott A."/>
            <person name="Toegelov H."/>
            <person name="Fuchs J."/>
            <person name="Mata-Sucre Y."/>
            <person name="Dias Y."/>
            <person name="Vanzela A.L.L."/>
            <person name="Huettel B."/>
            <person name="Almeida C.C.S."/>
            <person name="Simkova H."/>
            <person name="Souza G."/>
            <person name="Pedrosa-Harand A."/>
            <person name="Macas J."/>
            <person name="Mayer K.F.X."/>
            <person name="Houben A."/>
            <person name="Marques A."/>
        </authorList>
    </citation>
    <scope>NUCLEOTIDE SEQUENCE [LARGE SCALE GENOMIC DNA]</scope>
    <source>
        <strain evidence="1">RhyTen1mFocal</strain>
    </source>
</reference>
<evidence type="ECO:0000313" key="2">
    <source>
        <dbReference type="Proteomes" id="UP001210211"/>
    </source>
</evidence>
<comment type="caution">
    <text evidence="1">The sequence shown here is derived from an EMBL/GenBank/DDBJ whole genome shotgun (WGS) entry which is preliminary data.</text>
</comment>
<organism evidence="1 2">
    <name type="scientific">Rhynchospora tenuis</name>
    <dbReference type="NCBI Taxonomy" id="198213"/>
    <lineage>
        <taxon>Eukaryota</taxon>
        <taxon>Viridiplantae</taxon>
        <taxon>Streptophyta</taxon>
        <taxon>Embryophyta</taxon>
        <taxon>Tracheophyta</taxon>
        <taxon>Spermatophyta</taxon>
        <taxon>Magnoliopsida</taxon>
        <taxon>Liliopsida</taxon>
        <taxon>Poales</taxon>
        <taxon>Cyperaceae</taxon>
        <taxon>Cyperoideae</taxon>
        <taxon>Rhynchosporeae</taxon>
        <taxon>Rhynchospora</taxon>
    </lineage>
</organism>
<protein>
    <submittedName>
        <fullName evidence="1">Uncharacterized protein</fullName>
    </submittedName>
</protein>
<keyword evidence="2" id="KW-1185">Reference proteome</keyword>
<accession>A0AAD6F1A7</accession>
<proteinExistence type="predicted"/>